<feature type="compositionally biased region" description="Acidic residues" evidence="4">
    <location>
        <begin position="225"/>
        <end position="237"/>
    </location>
</feature>
<gene>
    <name evidence="6" type="ORF">Vbra_20123</name>
</gene>
<feature type="compositionally biased region" description="Low complexity" evidence="4">
    <location>
        <begin position="989"/>
        <end position="998"/>
    </location>
</feature>
<keyword evidence="3" id="KW-0175">Coiled coil</keyword>
<feature type="region of interest" description="Disordered" evidence="4">
    <location>
        <begin position="559"/>
        <end position="649"/>
    </location>
</feature>
<dbReference type="PANTHER" id="PTHR17408">
    <property type="entry name" value="HISTONE RNA HAIRPIN-BINDING PROTEIN"/>
    <property type="match status" value="1"/>
</dbReference>
<evidence type="ECO:0000256" key="2">
    <source>
        <dbReference type="ARBA" id="ARBA00022884"/>
    </source>
</evidence>
<feature type="compositionally biased region" description="Basic and acidic residues" evidence="4">
    <location>
        <begin position="171"/>
        <end position="181"/>
    </location>
</feature>
<feature type="region of interest" description="Disordered" evidence="4">
    <location>
        <begin position="93"/>
        <end position="120"/>
    </location>
</feature>
<dbReference type="GO" id="GO:0005737">
    <property type="term" value="C:cytoplasm"/>
    <property type="evidence" value="ECO:0007669"/>
    <property type="project" value="TreeGrafter"/>
</dbReference>
<feature type="region of interest" description="Disordered" evidence="4">
    <location>
        <begin position="663"/>
        <end position="734"/>
    </location>
</feature>
<keyword evidence="7" id="KW-1185">Reference proteome</keyword>
<protein>
    <recommendedName>
        <fullName evidence="5">Histone RNA hairpin-binding protein RNA-binding domain-containing protein</fullName>
    </recommendedName>
</protein>
<organism evidence="6 7">
    <name type="scientific">Vitrella brassicaformis (strain CCMP3155)</name>
    <dbReference type="NCBI Taxonomy" id="1169540"/>
    <lineage>
        <taxon>Eukaryota</taxon>
        <taxon>Sar</taxon>
        <taxon>Alveolata</taxon>
        <taxon>Colpodellida</taxon>
        <taxon>Vitrellaceae</taxon>
        <taxon>Vitrella</taxon>
    </lineage>
</organism>
<reference evidence="6 7" key="1">
    <citation type="submission" date="2014-11" db="EMBL/GenBank/DDBJ databases">
        <authorList>
            <person name="Zhu J."/>
            <person name="Qi W."/>
            <person name="Song R."/>
        </authorList>
    </citation>
    <scope>NUCLEOTIDE SEQUENCE [LARGE SCALE GENOMIC DNA]</scope>
</reference>
<dbReference type="AlphaFoldDB" id="A0A0G4EBD5"/>
<dbReference type="GO" id="GO:0051028">
    <property type="term" value="P:mRNA transport"/>
    <property type="evidence" value="ECO:0007669"/>
    <property type="project" value="TreeGrafter"/>
</dbReference>
<feature type="domain" description="Histone RNA hairpin-binding protein RNA-binding" evidence="5">
    <location>
        <begin position="241"/>
        <end position="308"/>
    </location>
</feature>
<comment type="similarity">
    <text evidence="1">Belongs to the SLBP family.</text>
</comment>
<dbReference type="GO" id="GO:0071207">
    <property type="term" value="F:histone pre-mRNA stem-loop binding"/>
    <property type="evidence" value="ECO:0007669"/>
    <property type="project" value="TreeGrafter"/>
</dbReference>
<feature type="region of interest" description="Disordered" evidence="4">
    <location>
        <begin position="272"/>
        <end position="291"/>
    </location>
</feature>
<feature type="region of interest" description="Disordered" evidence="4">
    <location>
        <begin position="755"/>
        <end position="841"/>
    </location>
</feature>
<dbReference type="Gene3D" id="1.10.8.1120">
    <property type="entry name" value="Histone RNA hairpin-binding protein RNA-binding domain"/>
    <property type="match status" value="1"/>
</dbReference>
<name>A0A0G4EBD5_VITBC</name>
<feature type="compositionally biased region" description="Low complexity" evidence="4">
    <location>
        <begin position="70"/>
        <end position="80"/>
    </location>
</feature>
<feature type="compositionally biased region" description="Gly residues" evidence="4">
    <location>
        <begin position="1148"/>
        <end position="1161"/>
    </location>
</feature>
<dbReference type="OrthoDB" id="265795at2759"/>
<evidence type="ECO:0000256" key="3">
    <source>
        <dbReference type="SAM" id="Coils"/>
    </source>
</evidence>
<dbReference type="GO" id="GO:0006398">
    <property type="term" value="P:mRNA 3'-end processing by stem-loop binding and cleavage"/>
    <property type="evidence" value="ECO:0007669"/>
    <property type="project" value="TreeGrafter"/>
</dbReference>
<feature type="compositionally biased region" description="Pro residues" evidence="4">
    <location>
        <begin position="58"/>
        <end position="69"/>
    </location>
</feature>
<feature type="compositionally biased region" description="Basic and acidic residues" evidence="4">
    <location>
        <begin position="824"/>
        <end position="841"/>
    </location>
</feature>
<accession>A0A0G4EBD5</accession>
<evidence type="ECO:0000256" key="4">
    <source>
        <dbReference type="SAM" id="MobiDB-lite"/>
    </source>
</evidence>
<feature type="compositionally biased region" description="Gly residues" evidence="4">
    <location>
        <begin position="1106"/>
        <end position="1115"/>
    </location>
</feature>
<feature type="compositionally biased region" description="Polar residues" evidence="4">
    <location>
        <begin position="810"/>
        <end position="823"/>
    </location>
</feature>
<dbReference type="InParanoid" id="A0A0G4EBD5"/>
<feature type="coiled-coil region" evidence="3">
    <location>
        <begin position="886"/>
        <end position="923"/>
    </location>
</feature>
<dbReference type="EMBL" id="CDMY01000113">
    <property type="protein sequence ID" value="CEL92816.1"/>
    <property type="molecule type" value="Genomic_DNA"/>
</dbReference>
<feature type="region of interest" description="Disordered" evidence="4">
    <location>
        <begin position="170"/>
        <end position="191"/>
    </location>
</feature>
<dbReference type="InterPro" id="IPR026502">
    <property type="entry name" value="SLBP1/SLBP2"/>
</dbReference>
<keyword evidence="2" id="KW-0694">RNA-binding</keyword>
<dbReference type="GO" id="GO:0071204">
    <property type="term" value="C:histone pre-mRNA 3'end processing complex"/>
    <property type="evidence" value="ECO:0007669"/>
    <property type="project" value="TreeGrafter"/>
</dbReference>
<dbReference type="VEuPathDB" id="CryptoDB:Vbra_20123"/>
<dbReference type="Proteomes" id="UP000041254">
    <property type="component" value="Unassembled WGS sequence"/>
</dbReference>
<dbReference type="InterPro" id="IPR029344">
    <property type="entry name" value="SLBP_RNA_bind"/>
</dbReference>
<feature type="region of interest" description="Disordered" evidence="4">
    <location>
        <begin position="209"/>
        <end position="256"/>
    </location>
</feature>
<feature type="region of interest" description="Disordered" evidence="4">
    <location>
        <begin position="978"/>
        <end position="1202"/>
    </location>
</feature>
<feature type="compositionally biased region" description="Pro residues" evidence="4">
    <location>
        <begin position="581"/>
        <end position="610"/>
    </location>
</feature>
<feature type="region of interest" description="Disordered" evidence="4">
    <location>
        <begin position="1"/>
        <end position="80"/>
    </location>
</feature>
<feature type="region of interest" description="Disordered" evidence="4">
    <location>
        <begin position="379"/>
        <end position="425"/>
    </location>
</feature>
<evidence type="ECO:0000256" key="1">
    <source>
        <dbReference type="ARBA" id="ARBA00006151"/>
    </source>
</evidence>
<dbReference type="PANTHER" id="PTHR17408:SF0">
    <property type="entry name" value="HISTONE RNA HAIRPIN-BINDING PROTEIN"/>
    <property type="match status" value="1"/>
</dbReference>
<evidence type="ECO:0000313" key="7">
    <source>
        <dbReference type="Proteomes" id="UP000041254"/>
    </source>
</evidence>
<feature type="compositionally biased region" description="Basic and acidic residues" evidence="4">
    <location>
        <begin position="1"/>
        <end position="12"/>
    </location>
</feature>
<feature type="compositionally biased region" description="Low complexity" evidence="4">
    <location>
        <begin position="779"/>
        <end position="797"/>
    </location>
</feature>
<proteinExistence type="inferred from homology"/>
<dbReference type="GO" id="GO:0003729">
    <property type="term" value="F:mRNA binding"/>
    <property type="evidence" value="ECO:0007669"/>
    <property type="project" value="InterPro"/>
</dbReference>
<dbReference type="InterPro" id="IPR038294">
    <property type="entry name" value="SLBP_RNA_bind_sf"/>
</dbReference>
<feature type="compositionally biased region" description="Basic and acidic residues" evidence="4">
    <location>
        <begin position="1165"/>
        <end position="1174"/>
    </location>
</feature>
<sequence>MSGSAHNEHVGSSDDGPGGSKGQEGDSEEGQPAASQHEETLSIIQQMHPTVTPHDLPWRPPPPPPPPAAPAATAATAPASPTWQMYQQYLSARNTARSGGQRHEYAWTNPGDGPKPNRDDCIKFDILTWGPDGDEDISKMREGGVRCGPMPGKEFMAIWLREVRPPAASARVHDGRHRDTEGECSCASPSLPDLTAGVQHSTTAITATATPALAGSQQLARSDDEPGGSEGEDGDSEEVARQKRISHRQKQIIIGKNTPGYQNYRRTVKREHRTAADPMTPDANKACSKTRSDREFGMWRRALHRYDNVPLDGGHCQASTMNTARSAGRHGATGEPSTGLPPLLPFPVSLTHASSAAIPSTFSPSSVHHGASLLPLPNLRSAGVHSSPTHSFSGQRPTAADNSRGGLSGAATITSRVSKVGTGPKPTHNDRILFDCTAWADGFYGKVRRQLIAGEREQTRLLSEVEHDLAQRELADMREGEVRRLDVPPGVVCSDGLYVEIWLRRVLPAATDARLHDGHGRGAALQTATPTPSSTTTPVAQHLVGAVGVPLCRSDVAMDGDSRQQRHGRSASHSAAMPTILTPPPQAPPHPGVAPCPPCPAPSRPAPSPSPLASRVHDPGRASRWCRQSAPEDEEPLSSGPQEWPTTLDVGRTVRVPLSQLQEQAAADEDASQPSAAQMPHDTYPQPQSPCPASNDGYGHGHSHPSASSSLPEVFQQQQQQKEEQTRAVPSRLSSVAGLLCPRDMSFIRDIISSDHHSNTNTSARPPPHRHGPPPPHAPAANSQQQLQQQAPPSTAPVVFPNKPIPSPHAQGSSAHTRAQQQGRVEHEGQSRGGRLMDCRGDGGGVVLVTGRWEEEWEEGEDSGRDDLVRSTAVAAPASEARLVTVRQLESRLRQAREELEELAAKQRQHHDLRARCVRLQTQTIDELHDLDDTLTSAIDSWNAAERDERLWRDERHRLEGLLRMIQDRLHIHPADGEPAFASRRQDSPSDSPIASSAYRRPHTHGDQEPLSPGPLSWPTGLDGGTIRVPLPKPQQDPQQQHGVHEEEEKADMRATAVPPRHHSRPSPHVDPQIPSLSPHGTHGHSYALPDSVRVPPTHHSRGPVGPFGGIGGRRGGWDDGESSGSDGSGSWGNASGRRALEQFRATDGGGPRGRGQGGGHGRGRAYDTTREEGPPDGSSRGRGRHMNKPARLVEEERHNKA</sequence>
<evidence type="ECO:0000313" key="6">
    <source>
        <dbReference type="EMBL" id="CEL92816.1"/>
    </source>
</evidence>
<dbReference type="STRING" id="1169540.A0A0G4EBD5"/>
<evidence type="ECO:0000259" key="5">
    <source>
        <dbReference type="Pfam" id="PF15247"/>
    </source>
</evidence>
<feature type="compositionally biased region" description="Polar residues" evidence="4">
    <location>
        <begin position="384"/>
        <end position="396"/>
    </location>
</feature>
<dbReference type="Pfam" id="PF15247">
    <property type="entry name" value="SLBP_RNA_bind"/>
    <property type="match status" value="1"/>
</dbReference>
<feature type="compositionally biased region" description="Low complexity" evidence="4">
    <location>
        <begin position="704"/>
        <end position="720"/>
    </location>
</feature>
<feature type="compositionally biased region" description="Basic and acidic residues" evidence="4">
    <location>
        <begin position="1192"/>
        <end position="1202"/>
    </location>
</feature>
<feature type="compositionally biased region" description="Basic and acidic residues" evidence="4">
    <location>
        <begin position="1043"/>
        <end position="1053"/>
    </location>
</feature>